<dbReference type="InterPro" id="IPR047659">
    <property type="entry name" value="T7SS_assoc"/>
</dbReference>
<comment type="caution">
    <text evidence="2">The sequence shown here is derived from an EMBL/GenBank/DDBJ whole genome shotgun (WGS) entry which is preliminary data.</text>
</comment>
<evidence type="ECO:0000313" key="2">
    <source>
        <dbReference type="EMBL" id="MBB5071889.1"/>
    </source>
</evidence>
<gene>
    <name evidence="2" type="ORF">BJ969_004977</name>
</gene>
<name>A0A840NRJ7_9PSEU</name>
<sequence>MADTSPTDTAPTDTGRDQWALLVDPGWQPEDEDAEVPESAIVGAWLVEADGTTRTFRANHLFQPSSPDVPTDPVDAELKLVLRGESDTASLLGTLRPAELWIAVDEQGAAIVTPAPDDVPSVLVATAPVQAQQLEVPGWQEIGATELAAELPADGVDVLLNPGGAASVRIGAQEFRDAVADEDAAGQPVVTTSATPEAAPAPAARADGPNPGDPAAEHAPATAQRATAAAPPAATGEPAPATAEHFAADLAAWRPMTAPDAEQPPYPAEELDGFDDPLPPPPSFPGKH</sequence>
<reference evidence="2 3" key="1">
    <citation type="submission" date="2020-08" db="EMBL/GenBank/DDBJ databases">
        <title>Sequencing the genomes of 1000 actinobacteria strains.</title>
        <authorList>
            <person name="Klenk H.-P."/>
        </authorList>
    </citation>
    <scope>NUCLEOTIDE SEQUENCE [LARGE SCALE GENOMIC DNA]</scope>
    <source>
        <strain evidence="2 3">DSM 45582</strain>
    </source>
</reference>
<evidence type="ECO:0008006" key="4">
    <source>
        <dbReference type="Google" id="ProtNLM"/>
    </source>
</evidence>
<accession>A0A840NRJ7</accession>
<keyword evidence="3" id="KW-1185">Reference proteome</keyword>
<feature type="region of interest" description="Disordered" evidence="1">
    <location>
        <begin position="181"/>
        <end position="288"/>
    </location>
</feature>
<dbReference type="AlphaFoldDB" id="A0A840NRJ7"/>
<dbReference type="Proteomes" id="UP000580474">
    <property type="component" value="Unassembled WGS sequence"/>
</dbReference>
<protein>
    <recommendedName>
        <fullName evidence="4">Type VII secretion system-associated protein</fullName>
    </recommendedName>
</protein>
<organism evidence="2 3">
    <name type="scientific">Saccharopolyspora gloriosae</name>
    <dbReference type="NCBI Taxonomy" id="455344"/>
    <lineage>
        <taxon>Bacteria</taxon>
        <taxon>Bacillati</taxon>
        <taxon>Actinomycetota</taxon>
        <taxon>Actinomycetes</taxon>
        <taxon>Pseudonocardiales</taxon>
        <taxon>Pseudonocardiaceae</taxon>
        <taxon>Saccharopolyspora</taxon>
    </lineage>
</organism>
<evidence type="ECO:0000256" key="1">
    <source>
        <dbReference type="SAM" id="MobiDB-lite"/>
    </source>
</evidence>
<dbReference type="RefSeq" id="WP_184482702.1">
    <property type="nucleotide sequence ID" value="NZ_JACHIV010000001.1"/>
</dbReference>
<feature type="compositionally biased region" description="Pro residues" evidence="1">
    <location>
        <begin position="277"/>
        <end position="288"/>
    </location>
</feature>
<evidence type="ECO:0000313" key="3">
    <source>
        <dbReference type="Proteomes" id="UP000580474"/>
    </source>
</evidence>
<dbReference type="NCBIfam" id="NF033532">
    <property type="entry name" value="lone7para_assoc"/>
    <property type="match status" value="1"/>
</dbReference>
<feature type="compositionally biased region" description="Low complexity" evidence="1">
    <location>
        <begin position="194"/>
        <end position="244"/>
    </location>
</feature>
<dbReference type="EMBL" id="JACHIV010000001">
    <property type="protein sequence ID" value="MBB5071889.1"/>
    <property type="molecule type" value="Genomic_DNA"/>
</dbReference>
<proteinExistence type="predicted"/>